<gene>
    <name evidence="12 14" type="primary">moaA</name>
    <name evidence="14" type="ORF">M5S25_10035</name>
</gene>
<proteinExistence type="inferred from homology"/>
<reference evidence="14 15" key="1">
    <citation type="journal article" date="2022" name="Front. Microbiol.">
        <title>Commensal bacteria contribute to the growth of multidrug-resistant Avibacterium paragallinarum in chickens.</title>
        <authorList>
            <person name="Zhu J."/>
            <person name="Chen Y."/>
            <person name="Wu Y."/>
            <person name="Wang Y."/>
            <person name="Zhu K."/>
        </authorList>
    </citation>
    <scope>NUCLEOTIDE SEQUENCE [LARGE SCALE GENOMIC DNA]</scope>
    <source>
        <strain evidence="14 15">AV12</strain>
    </source>
</reference>
<feature type="domain" description="Radical SAM core" evidence="13">
    <location>
        <begin position="21"/>
        <end position="246"/>
    </location>
</feature>
<comment type="catalytic activity">
    <reaction evidence="11 12">
        <text>GTP + AH2 + S-adenosyl-L-methionine = (8S)-3',8-cyclo-7,8-dihydroguanosine 5'-triphosphate + 5'-deoxyadenosine + L-methionine + A + H(+)</text>
        <dbReference type="Rhea" id="RHEA:49576"/>
        <dbReference type="ChEBI" id="CHEBI:13193"/>
        <dbReference type="ChEBI" id="CHEBI:15378"/>
        <dbReference type="ChEBI" id="CHEBI:17319"/>
        <dbReference type="ChEBI" id="CHEBI:17499"/>
        <dbReference type="ChEBI" id="CHEBI:37565"/>
        <dbReference type="ChEBI" id="CHEBI:57844"/>
        <dbReference type="ChEBI" id="CHEBI:59789"/>
        <dbReference type="ChEBI" id="CHEBI:131766"/>
        <dbReference type="EC" id="4.1.99.22"/>
    </reaction>
</comment>
<accession>A0ABU7QSJ9</accession>
<dbReference type="SFLD" id="SFLDG01067">
    <property type="entry name" value="SPASM/twitch_domain_containing"/>
    <property type="match status" value="1"/>
</dbReference>
<evidence type="ECO:0000256" key="10">
    <source>
        <dbReference type="ARBA" id="ARBA00023239"/>
    </source>
</evidence>
<feature type="binding site" evidence="12">
    <location>
        <position position="135"/>
    </location>
    <ligand>
        <name>S-adenosyl-L-methionine</name>
        <dbReference type="ChEBI" id="CHEBI:59789"/>
    </ligand>
</feature>
<keyword evidence="3 12" id="KW-0949">S-adenosyl-L-methionine</keyword>
<evidence type="ECO:0000256" key="7">
    <source>
        <dbReference type="ARBA" id="ARBA00023014"/>
    </source>
</evidence>
<dbReference type="SFLD" id="SFLDG01386">
    <property type="entry name" value="main_SPASM_domain-containing"/>
    <property type="match status" value="1"/>
</dbReference>
<evidence type="ECO:0000259" key="13">
    <source>
        <dbReference type="PROSITE" id="PS51918"/>
    </source>
</evidence>
<evidence type="ECO:0000256" key="5">
    <source>
        <dbReference type="ARBA" id="ARBA00022741"/>
    </source>
</evidence>
<comment type="caution">
    <text evidence="14">The sequence shown here is derived from an EMBL/GenBank/DDBJ whole genome shotgun (WGS) entry which is preliminary data.</text>
</comment>
<dbReference type="EMBL" id="JAMDKS010000027">
    <property type="protein sequence ID" value="MEE6113527.1"/>
    <property type="molecule type" value="Genomic_DNA"/>
</dbReference>
<dbReference type="NCBIfam" id="TIGR02666">
    <property type="entry name" value="moaA"/>
    <property type="match status" value="1"/>
</dbReference>
<keyword evidence="10 12" id="KW-0456">Lyase</keyword>
<dbReference type="Pfam" id="PF04055">
    <property type="entry name" value="Radical_SAM"/>
    <property type="match status" value="1"/>
</dbReference>
<feature type="binding site" evidence="12">
    <location>
        <position position="206"/>
    </location>
    <ligand>
        <name>S-adenosyl-L-methionine</name>
        <dbReference type="ChEBI" id="CHEBI:59789"/>
    </ligand>
</feature>
<feature type="binding site" evidence="12">
    <location>
        <position position="37"/>
    </location>
    <ligand>
        <name>[4Fe-4S] cluster</name>
        <dbReference type="ChEBI" id="CHEBI:49883"/>
        <label>1</label>
        <note>4Fe-4S-S-AdoMet</note>
    </ligand>
</feature>
<dbReference type="PANTHER" id="PTHR22960:SF28">
    <property type="entry name" value="GTP 3',8-CYCLASE"/>
    <property type="match status" value="1"/>
</dbReference>
<keyword evidence="4 12" id="KW-0479">Metal-binding</keyword>
<dbReference type="Proteomes" id="UP001352533">
    <property type="component" value="Unassembled WGS sequence"/>
</dbReference>
<dbReference type="InterPro" id="IPR013483">
    <property type="entry name" value="MoaA"/>
</dbReference>
<comment type="subunit">
    <text evidence="12">Monomer and homodimer.</text>
</comment>
<comment type="cofactor">
    <cofactor evidence="12">
        <name>[4Fe-4S] cluster</name>
        <dbReference type="ChEBI" id="CHEBI:49883"/>
    </cofactor>
    <text evidence="12">Binds 2 [4Fe-4S] clusters. Binds 1 [4Fe-4S] cluster coordinated with 3 cysteines and an exchangeable S-adenosyl-L-methionine and 1 [4Fe-4S] cluster coordinated with 3 cysteines and the GTP-derived substrate.</text>
</comment>
<dbReference type="InterPro" id="IPR050105">
    <property type="entry name" value="MoCo_biosynth_MoaA/MoaC"/>
</dbReference>
<organism evidence="14 15">
    <name type="scientific">Avibacterium paragallinarum</name>
    <name type="common">Haemophilus gallinarum</name>
    <dbReference type="NCBI Taxonomy" id="728"/>
    <lineage>
        <taxon>Bacteria</taxon>
        <taxon>Pseudomonadati</taxon>
        <taxon>Pseudomonadota</taxon>
        <taxon>Gammaproteobacteria</taxon>
        <taxon>Pasteurellales</taxon>
        <taxon>Pasteurellaceae</taxon>
        <taxon>Avibacterium</taxon>
    </lineage>
</organism>
<keyword evidence="2 12" id="KW-0004">4Fe-4S</keyword>
<dbReference type="SFLD" id="SFLDS00029">
    <property type="entry name" value="Radical_SAM"/>
    <property type="match status" value="1"/>
</dbReference>
<evidence type="ECO:0000313" key="15">
    <source>
        <dbReference type="Proteomes" id="UP001352533"/>
    </source>
</evidence>
<keyword evidence="7 12" id="KW-0411">Iron-sulfur</keyword>
<comment type="function">
    <text evidence="12">Catalyzes the cyclization of GTP to (8S)-3',8-cyclo-7,8-dihydroguanosine 5'-triphosphate.</text>
</comment>
<keyword evidence="5 12" id="KW-0547">Nucleotide-binding</keyword>
<feature type="binding site" evidence="12">
    <location>
        <position position="172"/>
    </location>
    <ligand>
        <name>GTP</name>
        <dbReference type="ChEBI" id="CHEBI:37565"/>
    </ligand>
</feature>
<keyword evidence="8 12" id="KW-0342">GTP-binding</keyword>
<dbReference type="InterPro" id="IPR006638">
    <property type="entry name" value="Elp3/MiaA/NifB-like_rSAM"/>
</dbReference>
<dbReference type="InterPro" id="IPR010505">
    <property type="entry name" value="MoaA_twitch"/>
</dbReference>
<feature type="binding site" evidence="12">
    <location>
        <position position="43"/>
    </location>
    <ligand>
        <name>S-adenosyl-L-methionine</name>
        <dbReference type="ChEBI" id="CHEBI:59789"/>
    </ligand>
</feature>
<feature type="binding site" evidence="12">
    <location>
        <position position="111"/>
    </location>
    <ligand>
        <name>GTP</name>
        <dbReference type="ChEBI" id="CHEBI:37565"/>
    </ligand>
</feature>
<feature type="binding site" evidence="12">
    <location>
        <position position="269"/>
    </location>
    <ligand>
        <name>[4Fe-4S] cluster</name>
        <dbReference type="ChEBI" id="CHEBI:49883"/>
        <label>2</label>
        <note>4Fe-4S-substrate</note>
    </ligand>
</feature>
<evidence type="ECO:0000256" key="11">
    <source>
        <dbReference type="ARBA" id="ARBA00048697"/>
    </source>
</evidence>
<dbReference type="SUPFAM" id="SSF102114">
    <property type="entry name" value="Radical SAM enzymes"/>
    <property type="match status" value="1"/>
</dbReference>
<feature type="binding site" evidence="12">
    <location>
        <begin position="274"/>
        <end position="276"/>
    </location>
    <ligand>
        <name>GTP</name>
        <dbReference type="ChEBI" id="CHEBI:37565"/>
    </ligand>
</feature>
<dbReference type="InterPro" id="IPR058240">
    <property type="entry name" value="rSAM_sf"/>
</dbReference>
<evidence type="ECO:0000256" key="3">
    <source>
        <dbReference type="ARBA" id="ARBA00022691"/>
    </source>
</evidence>
<dbReference type="CDD" id="cd21117">
    <property type="entry name" value="Twitch_MoaA"/>
    <property type="match status" value="1"/>
</dbReference>
<dbReference type="PANTHER" id="PTHR22960">
    <property type="entry name" value="MOLYBDOPTERIN COFACTOR SYNTHESIS PROTEIN A"/>
    <property type="match status" value="1"/>
</dbReference>
<dbReference type="RefSeq" id="WP_194751944.1">
    <property type="nucleotide sequence ID" value="NZ_JACEWB010000027.1"/>
</dbReference>
<dbReference type="InterPro" id="IPR013785">
    <property type="entry name" value="Aldolase_TIM"/>
</dbReference>
<keyword evidence="15" id="KW-1185">Reference proteome</keyword>
<comment type="pathway">
    <text evidence="12">Cofactor biosynthesis; molybdopterin biosynthesis.</text>
</comment>
<dbReference type="PROSITE" id="PS01305">
    <property type="entry name" value="MOAA_NIFB_PQQE"/>
    <property type="match status" value="1"/>
</dbReference>
<dbReference type="GO" id="GO:0061798">
    <property type="term" value="F:GTP 3',8'-cyclase activity"/>
    <property type="evidence" value="ECO:0007669"/>
    <property type="project" value="UniProtKB-EC"/>
</dbReference>
<dbReference type="Gene3D" id="3.20.20.70">
    <property type="entry name" value="Aldolase class I"/>
    <property type="match status" value="1"/>
</dbReference>
<dbReference type="InterPro" id="IPR007197">
    <property type="entry name" value="rSAM"/>
</dbReference>
<sequence length="341" mass="38864">MQSIPIQIPVKQVGETRLIDGFARQYYYLRLSITDMCNFRCNYCLPNGYQPEANKPSFLTQSEIVRLVRAFAHLGTEKIRITGGEPTLRKDFLSIVENIQQIEGIKQIALTTNGYRMAKDIAAWKQAGITSVNVSVDSLDAKMFQRITGVDKFAEIMQGIDRAFEVGYQKVKVNAVLMKNLNDQEFAGFLDWIKYRPIQMRFIELMQTGEMDQFFQRYHLSGQILAEKLLASGWQLQQRGYLDGPAKVFKHPDYQGEIGLIMPYEKNFCASCNRLRVSAKGKLHLCLFGEEGIELRDLLQADNQQSLLESRIFSALQGKREHHFLHNGDSGVRNHLASIGG</sequence>
<evidence type="ECO:0000256" key="2">
    <source>
        <dbReference type="ARBA" id="ARBA00022485"/>
    </source>
</evidence>
<name>A0ABU7QSJ9_AVIPA</name>
<dbReference type="InterPro" id="IPR000385">
    <property type="entry name" value="MoaA_NifB_PqqE_Fe-S-bd_CS"/>
</dbReference>
<feature type="binding site" evidence="12">
    <location>
        <position position="84"/>
    </location>
    <ligand>
        <name>S-adenosyl-L-methionine</name>
        <dbReference type="ChEBI" id="CHEBI:59789"/>
    </ligand>
</feature>
<dbReference type="HAMAP" id="MF_01225_B">
    <property type="entry name" value="MoaA_B"/>
    <property type="match status" value="1"/>
</dbReference>
<dbReference type="InterPro" id="IPR040064">
    <property type="entry name" value="MoaA-like"/>
</dbReference>
<feature type="binding site" evidence="12">
    <location>
        <position position="30"/>
    </location>
    <ligand>
        <name>GTP</name>
        <dbReference type="ChEBI" id="CHEBI:37565"/>
    </ligand>
</feature>
<feature type="binding site" evidence="12">
    <location>
        <position position="272"/>
    </location>
    <ligand>
        <name>[4Fe-4S] cluster</name>
        <dbReference type="ChEBI" id="CHEBI:49883"/>
        <label>2</label>
        <note>4Fe-4S-substrate</note>
    </ligand>
</feature>
<feature type="binding site" evidence="12">
    <location>
        <position position="44"/>
    </location>
    <ligand>
        <name>[4Fe-4S] cluster</name>
        <dbReference type="ChEBI" id="CHEBI:49883"/>
        <label>1</label>
        <note>4Fe-4S-S-AdoMet</note>
    </ligand>
</feature>
<evidence type="ECO:0000256" key="4">
    <source>
        <dbReference type="ARBA" id="ARBA00022723"/>
    </source>
</evidence>
<dbReference type="SMART" id="SM00729">
    <property type="entry name" value="Elp3"/>
    <property type="match status" value="1"/>
</dbReference>
<evidence type="ECO:0000256" key="1">
    <source>
        <dbReference type="ARBA" id="ARBA00012167"/>
    </source>
</evidence>
<dbReference type="SFLD" id="SFLDG01383">
    <property type="entry name" value="cyclic_pyranopterin_phosphate"/>
    <property type="match status" value="1"/>
</dbReference>
<evidence type="ECO:0000313" key="14">
    <source>
        <dbReference type="EMBL" id="MEE6113527.1"/>
    </source>
</evidence>
<feature type="binding site" evidence="12">
    <location>
        <position position="41"/>
    </location>
    <ligand>
        <name>[4Fe-4S] cluster</name>
        <dbReference type="ChEBI" id="CHEBI:49883"/>
        <label>1</label>
        <note>4Fe-4S-S-AdoMet</note>
    </ligand>
</feature>
<feature type="binding site" evidence="12">
    <location>
        <position position="286"/>
    </location>
    <ligand>
        <name>[4Fe-4S] cluster</name>
        <dbReference type="ChEBI" id="CHEBI:49883"/>
        <label>2</label>
        <note>4Fe-4S-substrate</note>
    </ligand>
</feature>
<evidence type="ECO:0000256" key="9">
    <source>
        <dbReference type="ARBA" id="ARBA00023150"/>
    </source>
</evidence>
<feature type="binding site" evidence="12">
    <location>
        <position position="80"/>
    </location>
    <ligand>
        <name>GTP</name>
        <dbReference type="ChEBI" id="CHEBI:37565"/>
    </ligand>
</feature>
<comment type="similarity">
    <text evidence="12">Belongs to the radical SAM superfamily. MoaA family.</text>
</comment>
<dbReference type="PROSITE" id="PS51918">
    <property type="entry name" value="RADICAL_SAM"/>
    <property type="match status" value="1"/>
</dbReference>
<dbReference type="CDD" id="cd01335">
    <property type="entry name" value="Radical_SAM"/>
    <property type="match status" value="1"/>
</dbReference>
<dbReference type="EC" id="4.1.99.22" evidence="1 12"/>
<keyword evidence="9 12" id="KW-0501">Molybdenum cofactor biosynthesis</keyword>
<dbReference type="Pfam" id="PF06463">
    <property type="entry name" value="Mob_synth_C"/>
    <property type="match status" value="1"/>
</dbReference>
<keyword evidence="6 12" id="KW-0408">Iron</keyword>
<evidence type="ECO:0000256" key="6">
    <source>
        <dbReference type="ARBA" id="ARBA00023004"/>
    </source>
</evidence>
<protein>
    <recommendedName>
        <fullName evidence="1 12">GTP 3',8-cyclase</fullName>
        <ecNumber evidence="1 12">4.1.99.22</ecNumber>
    </recommendedName>
    <alternativeName>
        <fullName evidence="12">Molybdenum cofactor biosynthesis protein A</fullName>
    </alternativeName>
</protein>
<evidence type="ECO:0000256" key="12">
    <source>
        <dbReference type="HAMAP-Rule" id="MF_01225"/>
    </source>
</evidence>
<evidence type="ECO:0000256" key="8">
    <source>
        <dbReference type="ARBA" id="ARBA00023134"/>
    </source>
</evidence>